<name>A0A4R5BWH2_9PSEU</name>
<proteinExistence type="predicted"/>
<dbReference type="AlphaFoldDB" id="A0A4R5BWH2"/>
<organism evidence="1 2">
    <name type="scientific">Saccharopolyspora karakumensis</name>
    <dbReference type="NCBI Taxonomy" id="2530386"/>
    <lineage>
        <taxon>Bacteria</taxon>
        <taxon>Bacillati</taxon>
        <taxon>Actinomycetota</taxon>
        <taxon>Actinomycetes</taxon>
        <taxon>Pseudonocardiales</taxon>
        <taxon>Pseudonocardiaceae</taxon>
        <taxon>Saccharopolyspora</taxon>
    </lineage>
</organism>
<accession>A0A4R5BWH2</accession>
<dbReference type="RefSeq" id="WP_132682320.1">
    <property type="nucleotide sequence ID" value="NZ_SMLA01000010.1"/>
</dbReference>
<dbReference type="EMBL" id="SMLA01000010">
    <property type="protein sequence ID" value="TDD90003.1"/>
    <property type="molecule type" value="Genomic_DNA"/>
</dbReference>
<reference evidence="1 2" key="1">
    <citation type="submission" date="2019-03" db="EMBL/GenBank/DDBJ databases">
        <title>Draft genome sequences of novel Actinobacteria.</title>
        <authorList>
            <person name="Sahin N."/>
            <person name="Ay H."/>
            <person name="Saygin H."/>
        </authorList>
    </citation>
    <scope>NUCLEOTIDE SEQUENCE [LARGE SCALE GENOMIC DNA]</scope>
    <source>
        <strain evidence="1 2">5K548</strain>
    </source>
</reference>
<sequence length="82" mass="9713">MTEIIGRWQAGHSDWLPIPPYEIILEATPPKWLLTYLVFGERQAFIGFDTEEEARRNVVWLKTRCPVYDDDWIDLTPRIHDA</sequence>
<evidence type="ECO:0000313" key="2">
    <source>
        <dbReference type="Proteomes" id="UP000294723"/>
    </source>
</evidence>
<evidence type="ECO:0000313" key="1">
    <source>
        <dbReference type="EMBL" id="TDD90003.1"/>
    </source>
</evidence>
<keyword evidence="2" id="KW-1185">Reference proteome</keyword>
<protein>
    <submittedName>
        <fullName evidence="1">Uncharacterized protein</fullName>
    </submittedName>
</protein>
<comment type="caution">
    <text evidence="1">The sequence shown here is derived from an EMBL/GenBank/DDBJ whole genome shotgun (WGS) entry which is preliminary data.</text>
</comment>
<gene>
    <name evidence="1" type="ORF">E1202_09600</name>
</gene>
<dbReference type="Proteomes" id="UP000294723">
    <property type="component" value="Unassembled WGS sequence"/>
</dbReference>